<organism evidence="3 4">
    <name type="scientific">Celeribacter persicus</name>
    <dbReference type="NCBI Taxonomy" id="1651082"/>
    <lineage>
        <taxon>Bacteria</taxon>
        <taxon>Pseudomonadati</taxon>
        <taxon>Pseudomonadota</taxon>
        <taxon>Alphaproteobacteria</taxon>
        <taxon>Rhodobacterales</taxon>
        <taxon>Roseobacteraceae</taxon>
        <taxon>Celeribacter</taxon>
    </lineage>
</organism>
<dbReference type="InterPro" id="IPR010279">
    <property type="entry name" value="YqjD/ElaB"/>
</dbReference>
<dbReference type="EMBL" id="QAOH01000003">
    <property type="protein sequence ID" value="PTQ74923.1"/>
    <property type="molecule type" value="Genomic_DNA"/>
</dbReference>
<accession>A0A2T5HTL8</accession>
<dbReference type="InterPro" id="IPR043605">
    <property type="entry name" value="DUF883_C"/>
</dbReference>
<feature type="transmembrane region" description="Helical" evidence="1">
    <location>
        <begin position="88"/>
        <end position="106"/>
    </location>
</feature>
<dbReference type="RefSeq" id="WP_170109221.1">
    <property type="nucleotide sequence ID" value="NZ_QAOH01000003.1"/>
</dbReference>
<evidence type="ECO:0000256" key="1">
    <source>
        <dbReference type="SAM" id="Phobius"/>
    </source>
</evidence>
<dbReference type="PANTHER" id="PTHR35893">
    <property type="entry name" value="INNER MEMBRANE PROTEIN-RELATED"/>
    <property type="match status" value="1"/>
</dbReference>
<comment type="caution">
    <text evidence="3">The sequence shown here is derived from an EMBL/GenBank/DDBJ whole genome shotgun (WGS) entry which is preliminary data.</text>
</comment>
<gene>
    <name evidence="3" type="ORF">C8N42_103214</name>
</gene>
<dbReference type="Pfam" id="PF19029">
    <property type="entry name" value="DUF883_C"/>
    <property type="match status" value="1"/>
</dbReference>
<dbReference type="AlphaFoldDB" id="A0A2T5HTL8"/>
<keyword evidence="1" id="KW-1133">Transmembrane helix</keyword>
<proteinExistence type="predicted"/>
<reference evidence="3 4" key="1">
    <citation type="submission" date="2018-04" db="EMBL/GenBank/DDBJ databases">
        <title>Genomic Encyclopedia of Archaeal and Bacterial Type Strains, Phase II (KMG-II): from individual species to whole genera.</title>
        <authorList>
            <person name="Goeker M."/>
        </authorList>
    </citation>
    <scope>NUCLEOTIDE SEQUENCE [LARGE SCALE GENOMIC DNA]</scope>
    <source>
        <strain evidence="3 4">DSM 100434</strain>
    </source>
</reference>
<keyword evidence="1" id="KW-0472">Membrane</keyword>
<keyword evidence="4" id="KW-1185">Reference proteome</keyword>
<sequence length="108" mass="11189">MARAQTNGAVEQTSADLSAQIETLKSDVAALTDTIAEYGRAQKAQLGAVAEDKIETAKKIGMETAQQARQQARDAYAGAEKTIRANPAASVGIAAGVGFLVGLLTARR</sequence>
<keyword evidence="1" id="KW-0812">Transmembrane</keyword>
<evidence type="ECO:0000313" key="3">
    <source>
        <dbReference type="EMBL" id="PTQ74923.1"/>
    </source>
</evidence>
<evidence type="ECO:0000259" key="2">
    <source>
        <dbReference type="Pfam" id="PF19029"/>
    </source>
</evidence>
<dbReference type="GO" id="GO:0043022">
    <property type="term" value="F:ribosome binding"/>
    <property type="evidence" value="ECO:0007669"/>
    <property type="project" value="InterPro"/>
</dbReference>
<protein>
    <submittedName>
        <fullName evidence="3">ElaB/YqjD/DUF883 family membrane-anchored ribosome-binding protein</fullName>
    </submittedName>
</protein>
<dbReference type="PANTHER" id="PTHR35893:SF3">
    <property type="entry name" value="INNER MEMBRANE PROTEIN"/>
    <property type="match status" value="1"/>
</dbReference>
<evidence type="ECO:0000313" key="4">
    <source>
        <dbReference type="Proteomes" id="UP000244077"/>
    </source>
</evidence>
<name>A0A2T5HTL8_9RHOB</name>
<dbReference type="Proteomes" id="UP000244077">
    <property type="component" value="Unassembled WGS sequence"/>
</dbReference>
<feature type="domain" description="DUF883" evidence="2">
    <location>
        <begin position="79"/>
        <end position="108"/>
    </location>
</feature>